<dbReference type="AlphaFoldDB" id="A0A674P4G3"/>
<evidence type="ECO:0000256" key="2">
    <source>
        <dbReference type="ARBA" id="ARBA00001946"/>
    </source>
</evidence>
<keyword evidence="11" id="KW-0256">Endoplasmic reticulum</keyword>
<evidence type="ECO:0000256" key="15">
    <source>
        <dbReference type="ARBA" id="ARBA00023180"/>
    </source>
</evidence>
<reference evidence="22" key="2">
    <citation type="submission" date="2025-08" db="UniProtKB">
        <authorList>
            <consortium name="Ensembl"/>
        </authorList>
    </citation>
    <scope>IDENTIFICATION</scope>
</reference>
<evidence type="ECO:0000259" key="21">
    <source>
        <dbReference type="Pfam" id="PF02516"/>
    </source>
</evidence>
<evidence type="ECO:0000256" key="11">
    <source>
        <dbReference type="ARBA" id="ARBA00022824"/>
    </source>
</evidence>
<feature type="transmembrane region" description="Helical" evidence="20">
    <location>
        <begin position="170"/>
        <end position="186"/>
    </location>
</feature>
<dbReference type="InterPro" id="IPR048307">
    <property type="entry name" value="STT3_N"/>
</dbReference>
<evidence type="ECO:0000313" key="23">
    <source>
        <dbReference type="Proteomes" id="UP000005226"/>
    </source>
</evidence>
<evidence type="ECO:0000256" key="13">
    <source>
        <dbReference type="ARBA" id="ARBA00022989"/>
    </source>
</evidence>
<keyword evidence="9 20" id="KW-0812">Transmembrane</keyword>
<feature type="transmembrane region" description="Helical" evidence="20">
    <location>
        <begin position="83"/>
        <end position="103"/>
    </location>
</feature>
<dbReference type="PANTHER" id="PTHR13872">
    <property type="entry name" value="DOLICHYL-DIPHOSPHOOLIGOSACCHARIDE--PROTEIN GLYCOSYLTRANSFERASE SUBUNIT"/>
    <property type="match status" value="1"/>
</dbReference>
<dbReference type="GO" id="GO:0004579">
    <property type="term" value="F:dolichyl-diphosphooligosaccharide-protein glycotransferase activity"/>
    <property type="evidence" value="ECO:0007669"/>
    <property type="project" value="UniProtKB-EC"/>
</dbReference>
<dbReference type="PANTHER" id="PTHR13872:SF43">
    <property type="entry name" value="DOLICHYL-DIPHOSPHOOLIGOSACCHARIDE--PROTEIN GLYCOSYLTRANSFERASE SUBUNIT STT3A"/>
    <property type="match status" value="1"/>
</dbReference>
<proteinExistence type="inferred from homology"/>
<sequence length="258" mass="28958">MTKVGFLRLSYEKQDTLLKLLILSMAAVLSFSTRLFSVLRFESVIHEFDPYFNYRTTRFLAEEGFYKFHNWFDDRAWYPLGRIIGGTIYPGLMITSALLYHVLHFFHITIDIRNVCVFLAPLFSSFTAIVTYHFTKELKDAGAGLLAAAMIAVVPGYISRSVAGSYDNEGIAIFCMLLTYYMWIKAVKTGSVYWSSVCAVLLATTESGTPKSGTKTLNWMCWRRPTPRSTGWSGYTRWVGRTWGPAGPGGPAGGPASR</sequence>
<evidence type="ECO:0000256" key="8">
    <source>
        <dbReference type="ARBA" id="ARBA00022679"/>
    </source>
</evidence>
<reference evidence="22" key="3">
    <citation type="submission" date="2025-09" db="UniProtKB">
        <authorList>
            <consortium name="Ensembl"/>
        </authorList>
    </citation>
    <scope>IDENTIFICATION</scope>
</reference>
<organism evidence="22 23">
    <name type="scientific">Takifugu rubripes</name>
    <name type="common">Japanese pufferfish</name>
    <name type="synonym">Fugu rubripes</name>
    <dbReference type="NCBI Taxonomy" id="31033"/>
    <lineage>
        <taxon>Eukaryota</taxon>
        <taxon>Metazoa</taxon>
        <taxon>Chordata</taxon>
        <taxon>Craniata</taxon>
        <taxon>Vertebrata</taxon>
        <taxon>Euteleostomi</taxon>
        <taxon>Actinopterygii</taxon>
        <taxon>Neopterygii</taxon>
        <taxon>Teleostei</taxon>
        <taxon>Neoteleostei</taxon>
        <taxon>Acanthomorphata</taxon>
        <taxon>Eupercaria</taxon>
        <taxon>Tetraodontiformes</taxon>
        <taxon>Tetradontoidea</taxon>
        <taxon>Tetraodontidae</taxon>
        <taxon>Takifugu</taxon>
    </lineage>
</organism>
<dbReference type="InterPro" id="IPR003674">
    <property type="entry name" value="Oligo_trans_STT3"/>
</dbReference>
<comment type="cofactor">
    <cofactor evidence="1">
        <name>Mn(2+)</name>
        <dbReference type="ChEBI" id="CHEBI:29035"/>
    </cofactor>
</comment>
<evidence type="ECO:0000256" key="14">
    <source>
        <dbReference type="ARBA" id="ARBA00023136"/>
    </source>
</evidence>
<reference evidence="22 23" key="1">
    <citation type="journal article" date="2011" name="Genome Biol. Evol.">
        <title>Integration of the genetic map and genome assembly of fugu facilitates insights into distinct features of genome evolution in teleosts and mammals.</title>
        <authorList>
            <person name="Kai W."/>
            <person name="Kikuchi K."/>
            <person name="Tohari S."/>
            <person name="Chew A.K."/>
            <person name="Tay A."/>
            <person name="Fujiwara A."/>
            <person name="Hosoya S."/>
            <person name="Suetake H."/>
            <person name="Naruse K."/>
            <person name="Brenner S."/>
            <person name="Suzuki Y."/>
            <person name="Venkatesh B."/>
        </authorList>
    </citation>
    <scope>NUCLEOTIDE SEQUENCE [LARGE SCALE GENOMIC DNA]</scope>
</reference>
<comment type="similarity">
    <text evidence="5">Belongs to the STT3 family.</text>
</comment>
<dbReference type="GeneTree" id="ENSGT00940000156655"/>
<dbReference type="UniPathway" id="UPA00378"/>
<evidence type="ECO:0000256" key="12">
    <source>
        <dbReference type="ARBA" id="ARBA00022842"/>
    </source>
</evidence>
<gene>
    <name evidence="22" type="primary">stt3a</name>
</gene>
<evidence type="ECO:0000256" key="19">
    <source>
        <dbReference type="ARBA" id="ARBA00062993"/>
    </source>
</evidence>
<keyword evidence="7" id="KW-0328">Glycosyltransferase</keyword>
<keyword evidence="12" id="KW-0460">Magnesium</keyword>
<dbReference type="Ensembl" id="ENSTRUT00000080331.1">
    <property type="protein sequence ID" value="ENSTRUP00000080730.1"/>
    <property type="gene ID" value="ENSTRUG00000004771.3"/>
</dbReference>
<evidence type="ECO:0000256" key="3">
    <source>
        <dbReference type="ARBA" id="ARBA00004477"/>
    </source>
</evidence>
<comment type="catalytic activity">
    <reaction evidence="18">
        <text>a di-trans,poly-cis-dolichyl diphosphooligosaccharide + L-asparaginyl-[protein] = N(4)-(oligosaccharide-(1-&gt;4)-N-acetyl-beta-D-glucosaminyl-(1-&gt;4)-N-acetyl-beta-D-glucosaminyl)-L-asparaginyl-[protein] + a di-trans,poly-cis-dolichyl diphosphate + H(+)</text>
        <dbReference type="Rhea" id="RHEA:22980"/>
        <dbReference type="Rhea" id="RHEA-COMP:12804"/>
        <dbReference type="Rhea" id="RHEA-COMP:12805"/>
        <dbReference type="Rhea" id="RHEA-COMP:19506"/>
        <dbReference type="Rhea" id="RHEA-COMP:19509"/>
        <dbReference type="ChEBI" id="CHEBI:15378"/>
        <dbReference type="ChEBI" id="CHEBI:50347"/>
        <dbReference type="ChEBI" id="CHEBI:57497"/>
        <dbReference type="ChEBI" id="CHEBI:57570"/>
        <dbReference type="ChEBI" id="CHEBI:132529"/>
        <dbReference type="EC" id="2.4.99.18"/>
    </reaction>
</comment>
<dbReference type="GO" id="GO:0046872">
    <property type="term" value="F:metal ion binding"/>
    <property type="evidence" value="ECO:0007669"/>
    <property type="project" value="UniProtKB-KW"/>
</dbReference>
<evidence type="ECO:0000256" key="10">
    <source>
        <dbReference type="ARBA" id="ARBA00022723"/>
    </source>
</evidence>
<evidence type="ECO:0000256" key="4">
    <source>
        <dbReference type="ARBA" id="ARBA00004922"/>
    </source>
</evidence>
<dbReference type="GO" id="GO:0043687">
    <property type="term" value="P:post-translational protein modification"/>
    <property type="evidence" value="ECO:0007669"/>
    <property type="project" value="TreeGrafter"/>
</dbReference>
<comment type="pathway">
    <text evidence="4">Protein modification; protein glycosylation.</text>
</comment>
<dbReference type="GO" id="GO:0005789">
    <property type="term" value="C:endoplasmic reticulum membrane"/>
    <property type="evidence" value="ECO:0007669"/>
    <property type="project" value="UniProtKB-SubCell"/>
</dbReference>
<dbReference type="Proteomes" id="UP000005226">
    <property type="component" value="Chromosome 15"/>
</dbReference>
<keyword evidence="8" id="KW-0808">Transferase</keyword>
<evidence type="ECO:0000256" key="6">
    <source>
        <dbReference type="ARBA" id="ARBA00012605"/>
    </source>
</evidence>
<keyword evidence="10" id="KW-0479">Metal-binding</keyword>
<keyword evidence="13 20" id="KW-1133">Transmembrane helix</keyword>
<evidence type="ECO:0000256" key="20">
    <source>
        <dbReference type="SAM" id="Phobius"/>
    </source>
</evidence>
<evidence type="ECO:0000256" key="1">
    <source>
        <dbReference type="ARBA" id="ARBA00001936"/>
    </source>
</evidence>
<keyword evidence="15" id="KW-0325">Glycoprotein</keyword>
<feature type="transmembrane region" description="Helical" evidence="20">
    <location>
        <begin position="115"/>
        <end position="135"/>
    </location>
</feature>
<comment type="subunit">
    <text evidence="19">Component of the oligosaccharyltransferase (OST) complex. There are 2 OST complexes, OST-A and OST-B, which contain STT3A or STT3B as catalytic subunit, respectively. OST-A and OST-B contain common core subunits RPN1, RPN2, OST48, OST4, DAD1 and TMEM258, and OST-A contains DC2/OSTC and KRTCAP2/KCP2 specific accessory subunits. OST-A complex assembly occurs through the formation of 3 subcomplexes. Subcomplex 1 contains RPN1 and TMEM258, subcomplex 2 contains the OST-A-specific subunits STT3A, DC2/OSTC, and KCP2 as well as the core subunit OST4, and subcomplex 3 contains RPN2, DAD1, and OST48. The OST-A complex can form stable complexes with the Sec61 complex or with both the Sec61 and TRAP complexes.</text>
</comment>
<comment type="cofactor">
    <cofactor evidence="2">
        <name>Mg(2+)</name>
        <dbReference type="ChEBI" id="CHEBI:18420"/>
    </cofactor>
</comment>
<feature type="domain" description="Oligosaccharyl transferase STT3 N-terminal" evidence="21">
    <location>
        <begin position="17"/>
        <end position="203"/>
    </location>
</feature>
<keyword evidence="23" id="KW-1185">Reference proteome</keyword>
<comment type="subcellular location">
    <subcellularLocation>
        <location evidence="3">Endoplasmic reticulum membrane</location>
        <topology evidence="3">Multi-pass membrane protein</topology>
    </subcellularLocation>
</comment>
<keyword evidence="14 20" id="KW-0472">Membrane</keyword>
<evidence type="ECO:0000256" key="18">
    <source>
        <dbReference type="ARBA" id="ARBA00048829"/>
    </source>
</evidence>
<protein>
    <recommendedName>
        <fullName evidence="17">Dolichyl-diphosphooligosaccharide--protein glycosyltransferase subunit STT3A</fullName>
        <ecNumber evidence="6">2.4.99.18</ecNumber>
    </recommendedName>
</protein>
<feature type="transmembrane region" description="Helical" evidence="20">
    <location>
        <begin position="141"/>
        <end position="158"/>
    </location>
</feature>
<name>A0A674P4G3_TAKRU</name>
<accession>A0A674P4G3</accession>
<evidence type="ECO:0000313" key="22">
    <source>
        <dbReference type="Ensembl" id="ENSTRUP00000080730.1"/>
    </source>
</evidence>
<evidence type="ECO:0000256" key="5">
    <source>
        <dbReference type="ARBA" id="ARBA00010810"/>
    </source>
</evidence>
<feature type="transmembrane region" description="Helical" evidence="20">
    <location>
        <begin position="20"/>
        <end position="41"/>
    </location>
</feature>
<evidence type="ECO:0000256" key="9">
    <source>
        <dbReference type="ARBA" id="ARBA00022692"/>
    </source>
</evidence>
<evidence type="ECO:0000256" key="16">
    <source>
        <dbReference type="ARBA" id="ARBA00023211"/>
    </source>
</evidence>
<keyword evidence="16" id="KW-0464">Manganese</keyword>
<dbReference type="EC" id="2.4.99.18" evidence="6"/>
<dbReference type="GO" id="GO:0018279">
    <property type="term" value="P:protein N-linked glycosylation via asparagine"/>
    <property type="evidence" value="ECO:0007669"/>
    <property type="project" value="TreeGrafter"/>
</dbReference>
<evidence type="ECO:0000256" key="7">
    <source>
        <dbReference type="ARBA" id="ARBA00022676"/>
    </source>
</evidence>
<evidence type="ECO:0000256" key="17">
    <source>
        <dbReference type="ARBA" id="ARBA00040922"/>
    </source>
</evidence>
<dbReference type="Pfam" id="PF02516">
    <property type="entry name" value="STT3"/>
    <property type="match status" value="1"/>
</dbReference>